<evidence type="ECO:0000313" key="2">
    <source>
        <dbReference type="EMBL" id="BDG02681.1"/>
    </source>
</evidence>
<evidence type="ECO:0000313" key="3">
    <source>
        <dbReference type="Proteomes" id="UP001162891"/>
    </source>
</evidence>
<sequence length="166" mass="17060">MSARALPRRAPRAGAEIVAVALALVAVGVFHVWSRTRVLAAGYELGELQKQHAELVAAHDALRIELEMVRSPAKLEEAVRTRLARLGMAPPDRGAVLAAGPGRPLDGTGRAGVDGVGDRSRPAGPALHTAPATAPGRAAAGPAAAPGDRVALRGPLRAGRARPRDP</sequence>
<dbReference type="RefSeq" id="WP_248360369.1">
    <property type="nucleotide sequence ID" value="NZ_AP025591.1"/>
</dbReference>
<reference evidence="3" key="1">
    <citation type="journal article" date="2022" name="Int. J. Syst. Evol. Microbiol.">
        <title>Anaeromyxobacter oryzae sp. nov., Anaeromyxobacter diazotrophicus sp. nov. and Anaeromyxobacter paludicola sp. nov., isolated from paddy soils.</title>
        <authorList>
            <person name="Itoh H."/>
            <person name="Xu Z."/>
            <person name="Mise K."/>
            <person name="Masuda Y."/>
            <person name="Ushijima N."/>
            <person name="Hayakawa C."/>
            <person name="Shiratori Y."/>
            <person name="Senoo K."/>
        </authorList>
    </citation>
    <scope>NUCLEOTIDE SEQUENCE [LARGE SCALE GENOMIC DNA]</scope>
    <source>
        <strain evidence="3">Red232</strain>
    </source>
</reference>
<protein>
    <recommendedName>
        <fullName evidence="4">Cell division protein FtsL</fullName>
    </recommendedName>
</protein>
<name>A0ABM7WT65_9BACT</name>
<evidence type="ECO:0000256" key="1">
    <source>
        <dbReference type="SAM" id="MobiDB-lite"/>
    </source>
</evidence>
<keyword evidence="3" id="KW-1185">Reference proteome</keyword>
<gene>
    <name evidence="2" type="ORF">AMOR_16770</name>
</gene>
<dbReference type="EMBL" id="AP025591">
    <property type="protein sequence ID" value="BDG02681.1"/>
    <property type="molecule type" value="Genomic_DNA"/>
</dbReference>
<feature type="region of interest" description="Disordered" evidence="1">
    <location>
        <begin position="92"/>
        <end position="166"/>
    </location>
</feature>
<feature type="compositionally biased region" description="Low complexity" evidence="1">
    <location>
        <begin position="129"/>
        <end position="158"/>
    </location>
</feature>
<proteinExistence type="predicted"/>
<organism evidence="2 3">
    <name type="scientific">Anaeromyxobacter oryzae</name>
    <dbReference type="NCBI Taxonomy" id="2918170"/>
    <lineage>
        <taxon>Bacteria</taxon>
        <taxon>Pseudomonadati</taxon>
        <taxon>Myxococcota</taxon>
        <taxon>Myxococcia</taxon>
        <taxon>Myxococcales</taxon>
        <taxon>Cystobacterineae</taxon>
        <taxon>Anaeromyxobacteraceae</taxon>
        <taxon>Anaeromyxobacter</taxon>
    </lineage>
</organism>
<dbReference type="Proteomes" id="UP001162891">
    <property type="component" value="Chromosome"/>
</dbReference>
<evidence type="ECO:0008006" key="4">
    <source>
        <dbReference type="Google" id="ProtNLM"/>
    </source>
</evidence>
<accession>A0ABM7WT65</accession>